<dbReference type="AlphaFoldDB" id="A0AAD1VVR4"/>
<protein>
    <submittedName>
        <fullName evidence="2">Uncharacterized protein</fullName>
    </submittedName>
</protein>
<sequence length="212" mass="24309">IEINQINQTKEKRQSERNPRWRQPGHHVTASDGLSDQDSICSKYSESPVTEYSSSHKMLQELHAIINADFYHIDRDIRKEISNLGDRTSHLENRELCAALNEVVDKVHKLAEEDALLRSKMAYMEDRSKLQNVRFHSITDDVSHDALPTQIISICKSLIPELPDLAWAFDRMHRLPHERCHSKVPLSCTQGCITNSCQEAFYTPSSTPISFP</sequence>
<feature type="non-terminal residue" evidence="2">
    <location>
        <position position="1"/>
    </location>
</feature>
<keyword evidence="3" id="KW-1185">Reference proteome</keyword>
<feature type="compositionally biased region" description="Basic and acidic residues" evidence="1">
    <location>
        <begin position="9"/>
        <end position="19"/>
    </location>
</feature>
<evidence type="ECO:0000256" key="1">
    <source>
        <dbReference type="SAM" id="MobiDB-lite"/>
    </source>
</evidence>
<name>A0AAD1VVR4_PELCU</name>
<organism evidence="2 3">
    <name type="scientific">Pelobates cultripes</name>
    <name type="common">Western spadefoot toad</name>
    <dbReference type="NCBI Taxonomy" id="61616"/>
    <lineage>
        <taxon>Eukaryota</taxon>
        <taxon>Metazoa</taxon>
        <taxon>Chordata</taxon>
        <taxon>Craniata</taxon>
        <taxon>Vertebrata</taxon>
        <taxon>Euteleostomi</taxon>
        <taxon>Amphibia</taxon>
        <taxon>Batrachia</taxon>
        <taxon>Anura</taxon>
        <taxon>Pelobatoidea</taxon>
        <taxon>Pelobatidae</taxon>
        <taxon>Pelobates</taxon>
    </lineage>
</organism>
<reference evidence="2" key="1">
    <citation type="submission" date="2022-03" db="EMBL/GenBank/DDBJ databases">
        <authorList>
            <person name="Alioto T."/>
            <person name="Alioto T."/>
            <person name="Gomez Garrido J."/>
        </authorList>
    </citation>
    <scope>NUCLEOTIDE SEQUENCE</scope>
</reference>
<gene>
    <name evidence="2" type="ORF">PECUL_23A039293</name>
</gene>
<feature type="non-terminal residue" evidence="2">
    <location>
        <position position="212"/>
    </location>
</feature>
<accession>A0AAD1VVR4</accession>
<proteinExistence type="predicted"/>
<dbReference type="EMBL" id="OW240913">
    <property type="protein sequence ID" value="CAH2252114.1"/>
    <property type="molecule type" value="Genomic_DNA"/>
</dbReference>
<feature type="region of interest" description="Disordered" evidence="1">
    <location>
        <begin position="1"/>
        <end position="39"/>
    </location>
</feature>
<dbReference type="Proteomes" id="UP001295444">
    <property type="component" value="Chromosome 02"/>
</dbReference>
<evidence type="ECO:0000313" key="2">
    <source>
        <dbReference type="EMBL" id="CAH2252114.1"/>
    </source>
</evidence>
<evidence type="ECO:0000313" key="3">
    <source>
        <dbReference type="Proteomes" id="UP001295444"/>
    </source>
</evidence>